<keyword evidence="1" id="KW-0479">Metal-binding</keyword>
<dbReference type="Pfam" id="PF13639">
    <property type="entry name" value="zf-RING_2"/>
    <property type="match status" value="1"/>
</dbReference>
<sequence length="152" mass="17117">MFRWQENPTRRTNTASSGLCKRPQPQAAWKPKSIESNKSIKRFGSPRRNVPQEEATPRRLGPEMQETSAASNMETQINCVQTKYQKGVGLVLVGDGTCPVCLDEFEEGEYLRTLPECSHSFHVPCIDMWLYSQPSCPVCRANAKQVTVAVKQ</sequence>
<evidence type="ECO:0000256" key="1">
    <source>
        <dbReference type="PROSITE-ProRule" id="PRU00175"/>
    </source>
</evidence>
<dbReference type="EMBL" id="RDQH01000333">
    <property type="protein sequence ID" value="RXH94440.1"/>
    <property type="molecule type" value="Genomic_DNA"/>
</dbReference>
<evidence type="ECO:0000313" key="5">
    <source>
        <dbReference type="Proteomes" id="UP000290289"/>
    </source>
</evidence>
<dbReference type="GO" id="GO:0008270">
    <property type="term" value="F:zinc ion binding"/>
    <property type="evidence" value="ECO:0007669"/>
    <property type="project" value="UniProtKB-KW"/>
</dbReference>
<reference evidence="4 5" key="1">
    <citation type="submission" date="2018-10" db="EMBL/GenBank/DDBJ databases">
        <title>A high-quality apple genome assembly.</title>
        <authorList>
            <person name="Hu J."/>
        </authorList>
    </citation>
    <scope>NUCLEOTIDE SEQUENCE [LARGE SCALE GENOMIC DNA]</scope>
    <source>
        <strain evidence="5">cv. HFTH1</strain>
        <tissue evidence="4">Young leaf</tissue>
    </source>
</reference>
<comment type="caution">
    <text evidence="4">The sequence shown here is derived from an EMBL/GenBank/DDBJ whole genome shotgun (WGS) entry which is preliminary data.</text>
</comment>
<keyword evidence="5" id="KW-1185">Reference proteome</keyword>
<dbReference type="Proteomes" id="UP000290289">
    <property type="component" value="Chromosome 7"/>
</dbReference>
<dbReference type="GO" id="GO:0016567">
    <property type="term" value="P:protein ubiquitination"/>
    <property type="evidence" value="ECO:0007669"/>
    <property type="project" value="UniProtKB-UniPathway"/>
</dbReference>
<dbReference type="PANTHER" id="PTHR45676:SF177">
    <property type="entry name" value="RING-TYPE E3 UBIQUITIN TRANSFERASE"/>
    <property type="match status" value="1"/>
</dbReference>
<feature type="region of interest" description="Disordered" evidence="2">
    <location>
        <begin position="1"/>
        <end position="69"/>
    </location>
</feature>
<dbReference type="PANTHER" id="PTHR45676">
    <property type="entry name" value="RING-H2 FINGER PROTEIN ATL51-RELATED"/>
    <property type="match status" value="1"/>
</dbReference>
<dbReference type="Gene3D" id="3.30.40.10">
    <property type="entry name" value="Zinc/RING finger domain, C3HC4 (zinc finger)"/>
    <property type="match status" value="1"/>
</dbReference>
<dbReference type="UniPathway" id="UPA00143"/>
<gene>
    <name evidence="4" type="ORF">DVH24_024124</name>
</gene>
<name>A0A498JFX5_MALDO</name>
<evidence type="ECO:0000259" key="3">
    <source>
        <dbReference type="PROSITE" id="PS50089"/>
    </source>
</evidence>
<accession>A0A498JFX5</accession>
<organism evidence="4 5">
    <name type="scientific">Malus domestica</name>
    <name type="common">Apple</name>
    <name type="synonym">Pyrus malus</name>
    <dbReference type="NCBI Taxonomy" id="3750"/>
    <lineage>
        <taxon>Eukaryota</taxon>
        <taxon>Viridiplantae</taxon>
        <taxon>Streptophyta</taxon>
        <taxon>Embryophyta</taxon>
        <taxon>Tracheophyta</taxon>
        <taxon>Spermatophyta</taxon>
        <taxon>Magnoliopsida</taxon>
        <taxon>eudicotyledons</taxon>
        <taxon>Gunneridae</taxon>
        <taxon>Pentapetalae</taxon>
        <taxon>rosids</taxon>
        <taxon>fabids</taxon>
        <taxon>Rosales</taxon>
        <taxon>Rosaceae</taxon>
        <taxon>Amygdaloideae</taxon>
        <taxon>Maleae</taxon>
        <taxon>Malus</taxon>
    </lineage>
</organism>
<evidence type="ECO:0000313" key="4">
    <source>
        <dbReference type="EMBL" id="RXH94440.1"/>
    </source>
</evidence>
<dbReference type="AlphaFoldDB" id="A0A498JFX5"/>
<dbReference type="InterPro" id="IPR013083">
    <property type="entry name" value="Znf_RING/FYVE/PHD"/>
</dbReference>
<protein>
    <recommendedName>
        <fullName evidence="3">RING-type domain-containing protein</fullName>
    </recommendedName>
</protein>
<dbReference type="CDD" id="cd16461">
    <property type="entry name" value="RING-H2_EL5-like"/>
    <property type="match status" value="1"/>
</dbReference>
<proteinExistence type="predicted"/>
<dbReference type="InterPro" id="IPR001841">
    <property type="entry name" value="Znf_RING"/>
</dbReference>
<feature type="domain" description="RING-type" evidence="3">
    <location>
        <begin position="98"/>
        <end position="140"/>
    </location>
</feature>
<dbReference type="SUPFAM" id="SSF57850">
    <property type="entry name" value="RING/U-box"/>
    <property type="match status" value="1"/>
</dbReference>
<keyword evidence="1" id="KW-0862">Zinc</keyword>
<keyword evidence="1" id="KW-0863">Zinc-finger</keyword>
<evidence type="ECO:0000256" key="2">
    <source>
        <dbReference type="SAM" id="MobiDB-lite"/>
    </source>
</evidence>
<dbReference type="SMART" id="SM00184">
    <property type="entry name" value="RING"/>
    <property type="match status" value="1"/>
</dbReference>
<dbReference type="PROSITE" id="PS50089">
    <property type="entry name" value="ZF_RING_2"/>
    <property type="match status" value="1"/>
</dbReference>
<feature type="compositionally biased region" description="Polar residues" evidence="2">
    <location>
        <begin position="1"/>
        <end position="17"/>
    </location>
</feature>